<name>A0A094JCL5_9GAMM</name>
<dbReference type="RefSeq" id="WP_034776754.1">
    <property type="nucleotide sequence ID" value="NZ_JPER01000006.1"/>
</dbReference>
<keyword evidence="4" id="KW-1185">Reference proteome</keyword>
<dbReference type="eggNOG" id="COG4137">
    <property type="taxonomic scope" value="Bacteria"/>
</dbReference>
<keyword evidence="1" id="KW-0812">Transmembrane</keyword>
<keyword evidence="1" id="KW-1133">Transmembrane helix</keyword>
<feature type="transmembrane region" description="Helical" evidence="1">
    <location>
        <begin position="91"/>
        <end position="109"/>
    </location>
</feature>
<evidence type="ECO:0000313" key="3">
    <source>
        <dbReference type="EMBL" id="KFZ30296.1"/>
    </source>
</evidence>
<feature type="transmembrane region" description="Helical" evidence="1">
    <location>
        <begin position="59"/>
        <end position="79"/>
    </location>
</feature>
<dbReference type="InterPro" id="IPR052372">
    <property type="entry name" value="YpjD/HemX"/>
</dbReference>
<sequence>MLILLLITLLLYLASAIVLWRRLAYRAGPLLWQQLLPFAAVLSHGLLLWQYLSADDFDHLNITSSLSSVAFFLALLSLVRHNRSGGLLLRPVIYLFAAVSTVLLLATPVNWGASLGNNYGLAIHIVLSLIAYAVLLLATLYAVQLLYLTYLLKQHKVNAVASYLPPLMTVERYFFRLLSTGTLMLIAALISGFIFLDNMFVQGQSHKTILSSVAAVIYLAVVYLHGVRGIRGRGLVIASVVASVILTIAYFGSRFVKDILLAA</sequence>
<dbReference type="GO" id="GO:0020037">
    <property type="term" value="F:heme binding"/>
    <property type="evidence" value="ECO:0007669"/>
    <property type="project" value="InterPro"/>
</dbReference>
<dbReference type="PANTHER" id="PTHR38034:SF1">
    <property type="entry name" value="INNER MEMBRANE PROTEIN YPJD"/>
    <property type="match status" value="1"/>
</dbReference>
<evidence type="ECO:0000256" key="1">
    <source>
        <dbReference type="SAM" id="Phobius"/>
    </source>
</evidence>
<feature type="transmembrane region" description="Helical" evidence="1">
    <location>
        <begin position="121"/>
        <end position="152"/>
    </location>
</feature>
<dbReference type="GO" id="GO:0017004">
    <property type="term" value="P:cytochrome complex assembly"/>
    <property type="evidence" value="ECO:0007669"/>
    <property type="project" value="InterPro"/>
</dbReference>
<feature type="transmembrane region" description="Helical" evidence="1">
    <location>
        <begin position="234"/>
        <end position="253"/>
    </location>
</feature>
<dbReference type="InterPro" id="IPR002541">
    <property type="entry name" value="Cyt_c_assembly"/>
</dbReference>
<dbReference type="PANTHER" id="PTHR38034">
    <property type="entry name" value="INNER MEMBRANE PROTEIN YPJD"/>
    <property type="match status" value="1"/>
</dbReference>
<feature type="domain" description="Cytochrome c assembly protein" evidence="2">
    <location>
        <begin position="35"/>
        <end position="260"/>
    </location>
</feature>
<dbReference type="GO" id="GO:0005886">
    <property type="term" value="C:plasma membrane"/>
    <property type="evidence" value="ECO:0007669"/>
    <property type="project" value="TreeGrafter"/>
</dbReference>
<protein>
    <submittedName>
        <fullName evidence="3">ABC transporter permease</fullName>
    </submittedName>
</protein>
<feature type="transmembrane region" description="Helical" evidence="1">
    <location>
        <begin position="208"/>
        <end position="227"/>
    </location>
</feature>
<evidence type="ECO:0000313" key="4">
    <source>
        <dbReference type="Proteomes" id="UP000054363"/>
    </source>
</evidence>
<feature type="transmembrane region" description="Helical" evidence="1">
    <location>
        <begin position="173"/>
        <end position="196"/>
    </location>
</feature>
<dbReference type="OrthoDB" id="9780793at2"/>
<keyword evidence="1" id="KW-0472">Membrane</keyword>
<evidence type="ECO:0000259" key="2">
    <source>
        <dbReference type="Pfam" id="PF01578"/>
    </source>
</evidence>
<reference evidence="3 4" key="1">
    <citation type="submission" date="2014-06" db="EMBL/GenBank/DDBJ databases">
        <title>The draft genome sequence of Idiomarina salinarum ISL-52.</title>
        <authorList>
            <person name="Du J."/>
            <person name="Shao Z."/>
        </authorList>
    </citation>
    <scope>NUCLEOTIDE SEQUENCE [LARGE SCALE GENOMIC DNA]</scope>
    <source>
        <strain evidence="3 4">ISL-52</strain>
    </source>
</reference>
<comment type="caution">
    <text evidence="3">The sequence shown here is derived from an EMBL/GenBank/DDBJ whole genome shotgun (WGS) entry which is preliminary data.</text>
</comment>
<gene>
    <name evidence="3" type="ORF">IDSA_11135</name>
</gene>
<dbReference type="Pfam" id="PF01578">
    <property type="entry name" value="Cytochrom_C_asm"/>
    <property type="match status" value="1"/>
</dbReference>
<proteinExistence type="predicted"/>
<accession>A0A094JCL5</accession>
<organism evidence="3 4">
    <name type="scientific">Pseudidiomarina salinarum</name>
    <dbReference type="NCBI Taxonomy" id="435908"/>
    <lineage>
        <taxon>Bacteria</taxon>
        <taxon>Pseudomonadati</taxon>
        <taxon>Pseudomonadota</taxon>
        <taxon>Gammaproteobacteria</taxon>
        <taxon>Alteromonadales</taxon>
        <taxon>Idiomarinaceae</taxon>
        <taxon>Pseudidiomarina</taxon>
    </lineage>
</organism>
<dbReference type="EMBL" id="JPER01000006">
    <property type="protein sequence ID" value="KFZ30296.1"/>
    <property type="molecule type" value="Genomic_DNA"/>
</dbReference>
<dbReference type="AlphaFoldDB" id="A0A094JCL5"/>
<dbReference type="STRING" id="435908.IDSA_11135"/>
<dbReference type="Proteomes" id="UP000054363">
    <property type="component" value="Unassembled WGS sequence"/>
</dbReference>